<proteinExistence type="predicted"/>
<evidence type="ECO:0000313" key="1">
    <source>
        <dbReference type="EMBL" id="KKM84187.1"/>
    </source>
</evidence>
<name>A0A0F9NSA1_9ZZZZ</name>
<sequence length="272" mass="30639">MLKQKSFLIFLFFIFLISSSLVSAHYWDFVTIGQGDNRWCKLFGACEIDSLIVNNLTIDNGSVTFINKTVININVTGEMIISGGITSDNITVDNIFALIDEINMRNNINLNKNNLNNVSNITIEENVFLSDSDHFLTQEYEPIDSIAGSAMFLVDTGDEDEGEIIFGIIHAPNNNITDLKIIQCNQVGRNNSFSCYGNSQGMIRNDICTANPRFNNGTHCNMTAITDYLIQCEVWNKSCEFFADTKGREGPLLWTQGDLEVWRKAKIMEEIK</sequence>
<gene>
    <name evidence="1" type="ORF">LCGC14_1301870</name>
</gene>
<feature type="non-terminal residue" evidence="1">
    <location>
        <position position="272"/>
    </location>
</feature>
<dbReference type="EMBL" id="LAZR01007604">
    <property type="protein sequence ID" value="KKM84187.1"/>
    <property type="molecule type" value="Genomic_DNA"/>
</dbReference>
<accession>A0A0F9NSA1</accession>
<comment type="caution">
    <text evidence="1">The sequence shown here is derived from an EMBL/GenBank/DDBJ whole genome shotgun (WGS) entry which is preliminary data.</text>
</comment>
<reference evidence="1" key="1">
    <citation type="journal article" date="2015" name="Nature">
        <title>Complex archaea that bridge the gap between prokaryotes and eukaryotes.</title>
        <authorList>
            <person name="Spang A."/>
            <person name="Saw J.H."/>
            <person name="Jorgensen S.L."/>
            <person name="Zaremba-Niedzwiedzka K."/>
            <person name="Martijn J."/>
            <person name="Lind A.E."/>
            <person name="van Eijk R."/>
            <person name="Schleper C."/>
            <person name="Guy L."/>
            <person name="Ettema T.J."/>
        </authorList>
    </citation>
    <scope>NUCLEOTIDE SEQUENCE</scope>
</reference>
<protein>
    <submittedName>
        <fullName evidence="1">Uncharacterized protein</fullName>
    </submittedName>
</protein>
<organism evidence="1">
    <name type="scientific">marine sediment metagenome</name>
    <dbReference type="NCBI Taxonomy" id="412755"/>
    <lineage>
        <taxon>unclassified sequences</taxon>
        <taxon>metagenomes</taxon>
        <taxon>ecological metagenomes</taxon>
    </lineage>
</organism>
<dbReference type="AlphaFoldDB" id="A0A0F9NSA1"/>